<evidence type="ECO:0000313" key="1">
    <source>
        <dbReference type="EMBL" id="VFK81180.1"/>
    </source>
</evidence>
<dbReference type="AlphaFoldDB" id="A0A451BSC8"/>
<name>A0A451BSC8_9GAMM</name>
<accession>A0A451BSC8</accession>
<protein>
    <submittedName>
        <fullName evidence="1">Uncharacterized protein</fullName>
    </submittedName>
</protein>
<gene>
    <name evidence="1" type="ORF">BECKSD772D_GA0070982_12462</name>
</gene>
<dbReference type="EMBL" id="CAADHB010000246">
    <property type="protein sequence ID" value="VFK81180.1"/>
    <property type="molecule type" value="Genomic_DNA"/>
</dbReference>
<reference evidence="1" key="1">
    <citation type="submission" date="2019-02" db="EMBL/GenBank/DDBJ databases">
        <authorList>
            <person name="Gruber-Vodicka R. H."/>
            <person name="Seah K. B. B."/>
        </authorList>
    </citation>
    <scope>NUCLEOTIDE SEQUENCE</scope>
    <source>
        <strain evidence="1">BECK_S127</strain>
    </source>
</reference>
<organism evidence="1">
    <name type="scientific">Candidatus Kentrum sp. SD</name>
    <dbReference type="NCBI Taxonomy" id="2126332"/>
    <lineage>
        <taxon>Bacteria</taxon>
        <taxon>Pseudomonadati</taxon>
        <taxon>Pseudomonadota</taxon>
        <taxon>Gammaproteobacteria</taxon>
        <taxon>Candidatus Kentrum</taxon>
    </lineage>
</organism>
<sequence length="90" mass="9729">MVVLGELMITHPMVTVDLAVEVVEMVANMVVVVAVIPEETLEKITTVPMIVVRVVVPTTLGSTSTIRGESTQIMDQSLSLNCNLPPRKNV</sequence>
<proteinExistence type="predicted"/>